<sequence>MGSSMINKEYYITLKNELHISNNITNEELVILALIKRNYSPIKEVSIASINILMNYMYILNRNSNMIKIIKSSINGLMFKGYIKQIMDLHYSPIEFDTIKNSDVFYIEIENDFDNYFCIYDYDLDKIFNYLHNTNIDRFAFVRYYIAIQRVINNNAKFGWLTQSSIKNIINHSKTISKYNKILADELNLIIYNNNYITQDRHYCSTYFGKYGDDINFNKQLQIEIGAKGLVYTDKINSNIKRSNNQKKNYSN</sequence>
<gene>
    <name evidence="1" type="ORF">Z955_15560</name>
</gene>
<evidence type="ECO:0000313" key="2">
    <source>
        <dbReference type="Proteomes" id="UP000030014"/>
    </source>
</evidence>
<evidence type="ECO:0000313" key="1">
    <source>
        <dbReference type="EMBL" id="KGM93381.1"/>
    </source>
</evidence>
<reference evidence="1 2" key="1">
    <citation type="submission" date="2014-01" db="EMBL/GenBank/DDBJ databases">
        <title>Plasmidome dynamics in the species complex Clostridium novyi sensu lato converts strains of independent lineages into distinctly different pathogens.</title>
        <authorList>
            <person name="Skarin H."/>
            <person name="Segerman B."/>
        </authorList>
    </citation>
    <scope>NUCLEOTIDE SEQUENCE [LARGE SCALE GENOMIC DNA]</scope>
    <source>
        <strain evidence="1 2">DC5</strain>
    </source>
</reference>
<dbReference type="AlphaFoldDB" id="A0A0A0HZ69"/>
<organism evidence="1 2">
    <name type="scientific">Clostridium botulinum C/D str. DC5</name>
    <dbReference type="NCBI Taxonomy" id="1443128"/>
    <lineage>
        <taxon>Bacteria</taxon>
        <taxon>Bacillati</taxon>
        <taxon>Bacillota</taxon>
        <taxon>Clostridia</taxon>
        <taxon>Eubacteriales</taxon>
        <taxon>Clostridiaceae</taxon>
        <taxon>Clostridium</taxon>
    </lineage>
</organism>
<protein>
    <submittedName>
        <fullName evidence="1">Uncharacterized protein</fullName>
    </submittedName>
</protein>
<accession>A0A0A0HZ69</accession>
<proteinExistence type="predicted"/>
<dbReference type="Proteomes" id="UP000030014">
    <property type="component" value="Unassembled WGS sequence"/>
</dbReference>
<dbReference type="EMBL" id="JDRY01000170">
    <property type="protein sequence ID" value="KGM93381.1"/>
    <property type="molecule type" value="Genomic_DNA"/>
</dbReference>
<name>A0A0A0HZ69_CLOBO</name>
<comment type="caution">
    <text evidence="1">The sequence shown here is derived from an EMBL/GenBank/DDBJ whole genome shotgun (WGS) entry which is preliminary data.</text>
</comment>